<reference evidence="1 2" key="1">
    <citation type="journal article" date="2014" name="Genome Announc.">
        <title>Draft genome sequences of the altered schaedler flora, a defined bacterial community from gnotobiotic mice.</title>
        <authorList>
            <person name="Wannemuehler M.J."/>
            <person name="Overstreet A.M."/>
            <person name="Ward D.V."/>
            <person name="Phillips G.J."/>
        </authorList>
    </citation>
    <scope>NUCLEOTIDE SEQUENCE [LARGE SCALE GENOMIC DNA]</scope>
    <source>
        <strain evidence="1 2">ASF492</strain>
    </source>
</reference>
<protein>
    <submittedName>
        <fullName evidence="1">Uncharacterized protein</fullName>
    </submittedName>
</protein>
<keyword evidence="2" id="KW-1185">Reference proteome</keyword>
<name>N2AEV9_9FIRM</name>
<organism evidence="1 2">
    <name type="scientific">Eubacterium plexicaudatum ASF492</name>
    <dbReference type="NCBI Taxonomy" id="1235802"/>
    <lineage>
        <taxon>Bacteria</taxon>
        <taxon>Bacillati</taxon>
        <taxon>Bacillota</taxon>
        <taxon>Clostridia</taxon>
        <taxon>Eubacteriales</taxon>
        <taxon>Eubacteriaceae</taxon>
        <taxon>Eubacterium</taxon>
    </lineage>
</organism>
<evidence type="ECO:0000313" key="2">
    <source>
        <dbReference type="Proteomes" id="UP000012589"/>
    </source>
</evidence>
<sequence length="64" mass="7496">MMSLFDEEQIMKSYIKSERYDVAKEKALLMLQSGKITVDEISKFFPELIESDIKEFEAEVMQLA</sequence>
<comment type="caution">
    <text evidence="1">The sequence shown here is derived from an EMBL/GenBank/DDBJ whole genome shotgun (WGS) entry which is preliminary data.</text>
</comment>
<dbReference type="AlphaFoldDB" id="N2AEV9"/>
<accession>N2AEV9</accession>
<dbReference type="Proteomes" id="UP000012589">
    <property type="component" value="Unassembled WGS sequence"/>
</dbReference>
<gene>
    <name evidence="1" type="ORF">C823_03798</name>
</gene>
<dbReference type="HOGENOM" id="CLU_2861074_0_0_9"/>
<evidence type="ECO:0000313" key="1">
    <source>
        <dbReference type="EMBL" id="EMZ22929.1"/>
    </source>
</evidence>
<dbReference type="EMBL" id="AQFT01000115">
    <property type="protein sequence ID" value="EMZ22929.1"/>
    <property type="molecule type" value="Genomic_DNA"/>
</dbReference>
<dbReference type="PATRIC" id="fig|1235802.3.peg.4007"/>
<proteinExistence type="predicted"/>